<evidence type="ECO:0000256" key="1">
    <source>
        <dbReference type="SAM" id="Phobius"/>
    </source>
</evidence>
<comment type="caution">
    <text evidence="3">The sequence shown here is derived from an EMBL/GenBank/DDBJ whole genome shotgun (WGS) entry which is preliminary data.</text>
</comment>
<keyword evidence="1" id="KW-0812">Transmembrane</keyword>
<gene>
    <name evidence="3" type="ORF">CVM73_06800</name>
</gene>
<dbReference type="PANTHER" id="PTHR36435:SF1">
    <property type="entry name" value="CAAX AMINO TERMINAL PROTEASE FAMILY PROTEIN"/>
    <property type="match status" value="1"/>
</dbReference>
<feature type="transmembrane region" description="Helical" evidence="1">
    <location>
        <begin position="155"/>
        <end position="173"/>
    </location>
</feature>
<proteinExistence type="predicted"/>
<evidence type="ECO:0000313" key="3">
    <source>
        <dbReference type="EMBL" id="PJG56070.1"/>
    </source>
</evidence>
<keyword evidence="1" id="KW-1133">Transmembrane helix</keyword>
<evidence type="ECO:0000259" key="2">
    <source>
        <dbReference type="Pfam" id="PF02517"/>
    </source>
</evidence>
<reference evidence="3 4" key="1">
    <citation type="submission" date="2017-11" db="EMBL/GenBank/DDBJ databases">
        <title>Bradyrhizobium forestalis sp. nov., an efficient nitrogen-fixing bacterium isolated from nodules of forest legume species in the Amazon.</title>
        <authorList>
            <person name="Costa E.M."/>
            <person name="Guimaraes A."/>
            <person name="Carvalho T.S."/>
            <person name="Rodrigues T.L."/>
            <person name="Ribeiro P.R.A."/>
            <person name="Lebbe L."/>
            <person name="Willems A."/>
            <person name="Moreira F.M.S."/>
        </authorList>
    </citation>
    <scope>NUCLEOTIDE SEQUENCE [LARGE SCALE GENOMIC DNA]</scope>
    <source>
        <strain evidence="3 4">INPA54B</strain>
    </source>
</reference>
<feature type="domain" description="CAAX prenyl protease 2/Lysostaphin resistance protein A-like" evidence="2">
    <location>
        <begin position="124"/>
        <end position="215"/>
    </location>
</feature>
<dbReference type="RefSeq" id="WP_100231443.1">
    <property type="nucleotide sequence ID" value="NZ_PGVG01000004.1"/>
</dbReference>
<keyword evidence="3" id="KW-0378">Hydrolase</keyword>
<feature type="transmembrane region" description="Helical" evidence="1">
    <location>
        <begin position="123"/>
        <end position="143"/>
    </location>
</feature>
<feature type="transmembrane region" description="Helical" evidence="1">
    <location>
        <begin position="20"/>
        <end position="39"/>
    </location>
</feature>
<dbReference type="GO" id="GO:0004175">
    <property type="term" value="F:endopeptidase activity"/>
    <property type="evidence" value="ECO:0007669"/>
    <property type="project" value="UniProtKB-ARBA"/>
</dbReference>
<keyword evidence="4" id="KW-1185">Reference proteome</keyword>
<keyword evidence="3" id="KW-0645">Protease</keyword>
<dbReference type="GO" id="GO:0008237">
    <property type="term" value="F:metallopeptidase activity"/>
    <property type="evidence" value="ECO:0007669"/>
    <property type="project" value="UniProtKB-KW"/>
</dbReference>
<dbReference type="InterPro" id="IPR003675">
    <property type="entry name" value="Rce1/LyrA-like_dom"/>
</dbReference>
<name>A0A2M8RE24_9BRAD</name>
<evidence type="ECO:0000313" key="4">
    <source>
        <dbReference type="Proteomes" id="UP000231194"/>
    </source>
</evidence>
<feature type="transmembrane region" description="Helical" evidence="1">
    <location>
        <begin position="179"/>
        <end position="196"/>
    </location>
</feature>
<dbReference type="Pfam" id="PF02517">
    <property type="entry name" value="Rce1-like"/>
    <property type="match status" value="1"/>
</dbReference>
<dbReference type="GO" id="GO:0006508">
    <property type="term" value="P:proteolysis"/>
    <property type="evidence" value="ECO:0007669"/>
    <property type="project" value="UniProtKB-KW"/>
</dbReference>
<keyword evidence="1" id="KW-0472">Membrane</keyword>
<feature type="transmembrane region" description="Helical" evidence="1">
    <location>
        <begin position="51"/>
        <end position="71"/>
    </location>
</feature>
<protein>
    <submittedName>
        <fullName evidence="3">CPBP family intramembrane metalloprotease</fullName>
    </submittedName>
</protein>
<dbReference type="Proteomes" id="UP000231194">
    <property type="component" value="Unassembled WGS sequence"/>
</dbReference>
<organism evidence="3 4">
    <name type="scientific">Bradyrhizobium forestalis</name>
    <dbReference type="NCBI Taxonomy" id="1419263"/>
    <lineage>
        <taxon>Bacteria</taxon>
        <taxon>Pseudomonadati</taxon>
        <taxon>Pseudomonadota</taxon>
        <taxon>Alphaproteobacteria</taxon>
        <taxon>Hyphomicrobiales</taxon>
        <taxon>Nitrobacteraceae</taxon>
        <taxon>Bradyrhizobium</taxon>
    </lineage>
</organism>
<dbReference type="AlphaFoldDB" id="A0A2M8RE24"/>
<sequence length="224" mass="25162">MESRSPDAIGDSKADRAPSLWWFALALFPHVVSQLMRLHQHSAAGWLIWDYAGRIAALVILAAIPAARAIAYRREKRRISLLEIGVWIAGLVLLDRLGQWPQRLINATFPATIVGEYPHPTGWLNVFDLVVGLVLVAASEEIIFRRLLRNAARPYLGDGAFAILITSLMFGAYHWWSGVGNILLATIFGILFMAMYRRSGALWPVLLAHYLVDLVAFAGIWRWF</sequence>
<dbReference type="InterPro" id="IPR052710">
    <property type="entry name" value="CAAX_protease"/>
</dbReference>
<dbReference type="GO" id="GO:0080120">
    <property type="term" value="P:CAAX-box protein maturation"/>
    <property type="evidence" value="ECO:0007669"/>
    <property type="project" value="UniProtKB-ARBA"/>
</dbReference>
<feature type="transmembrane region" description="Helical" evidence="1">
    <location>
        <begin position="203"/>
        <end position="223"/>
    </location>
</feature>
<dbReference type="OrthoDB" id="5453376at2"/>
<keyword evidence="3" id="KW-0482">Metalloprotease</keyword>
<feature type="transmembrane region" description="Helical" evidence="1">
    <location>
        <begin position="78"/>
        <end position="94"/>
    </location>
</feature>
<accession>A0A2M8RE24</accession>
<dbReference type="PANTHER" id="PTHR36435">
    <property type="entry name" value="SLR1288 PROTEIN"/>
    <property type="match status" value="1"/>
</dbReference>
<dbReference type="EMBL" id="PGVG01000004">
    <property type="protein sequence ID" value="PJG56070.1"/>
    <property type="molecule type" value="Genomic_DNA"/>
</dbReference>